<feature type="region of interest" description="Disordered" evidence="15">
    <location>
        <begin position="1"/>
        <end position="26"/>
    </location>
</feature>
<evidence type="ECO:0000256" key="3">
    <source>
        <dbReference type="ARBA" id="ARBA00004629"/>
    </source>
</evidence>
<feature type="coiled-coil region" evidence="14">
    <location>
        <begin position="318"/>
        <end position="447"/>
    </location>
</feature>
<dbReference type="GO" id="GO:0031262">
    <property type="term" value="C:Ndc80 complex"/>
    <property type="evidence" value="ECO:0007669"/>
    <property type="project" value="InterPro"/>
</dbReference>
<keyword evidence="10 14" id="KW-0175">Coiled coil</keyword>
<evidence type="ECO:0000256" key="13">
    <source>
        <dbReference type="ARBA" id="ARBA00023328"/>
    </source>
</evidence>
<dbReference type="GO" id="GO:0051301">
    <property type="term" value="P:cell division"/>
    <property type="evidence" value="ECO:0007669"/>
    <property type="project" value="UniProtKB-KW"/>
</dbReference>
<sequence length="459" mass="54179">MMNSQYRSSQQQQQARVKKKEEDPADFMRLSEKEIASCISEMGIPFQPSDLQKPNPQVIQMVFEHLGELVMNATRDNIDPAMRAAAEDICAEFPELVPVETRLLMGFFVHLRTMLEQCGINDFSFSDLVRPTHDRLVKIFSYTINFVRFRETHTNVIDDNFNKAESTKARIETLYTENQDMEQRLEEMKRNRKAMEIAVKEKMRRNDELKARLLELRKGQERVSEQLERAKADKARAQAVLEDKTERLVRTRQESEKLRPYVLQSPAALQDALSELSENLLREKSQIDHLERRSRALQTSGDSFSVVQNDVQSCVKVLEDIAMELQKEEEEDARAAKNRDALAERGNNVREVEQNEKLLQRQLKKWEERIEELRRKQKDRDDANKARMDELREMQKQLREERAEKGREMERRKVRIEQTEKKMADLKDNIENEVHTAHEEYLKLESHIKLYITEMEQSI</sequence>
<evidence type="ECO:0000259" key="16">
    <source>
        <dbReference type="Pfam" id="PF03800"/>
    </source>
</evidence>
<protein>
    <recommendedName>
        <fullName evidence="5">Probable kinetochore protein NUF2</fullName>
    </recommendedName>
</protein>
<evidence type="ECO:0000256" key="8">
    <source>
        <dbReference type="ARBA" id="ARBA00022776"/>
    </source>
</evidence>
<dbReference type="OMA" id="YLKMEAH"/>
<evidence type="ECO:0000256" key="15">
    <source>
        <dbReference type="SAM" id="MobiDB-lite"/>
    </source>
</evidence>
<comment type="subcellular location">
    <subcellularLocation>
        <location evidence="3">Chromosome</location>
        <location evidence="3">Centromere</location>
        <location evidence="3">Kinetochore</location>
    </subcellularLocation>
    <subcellularLocation>
        <location evidence="2">Nucleus</location>
    </subcellularLocation>
</comment>
<keyword evidence="6" id="KW-0158">Chromosome</keyword>
<proteinExistence type="inferred from homology"/>
<evidence type="ECO:0000256" key="5">
    <source>
        <dbReference type="ARBA" id="ARBA00017594"/>
    </source>
</evidence>
<keyword evidence="9" id="KW-0995">Kinetochore</keyword>
<evidence type="ECO:0000256" key="12">
    <source>
        <dbReference type="ARBA" id="ARBA00023306"/>
    </source>
</evidence>
<dbReference type="STRING" id="212818.A0A0D2A4U3"/>
<accession>A0A0D2A4U3</accession>
<evidence type="ECO:0000256" key="2">
    <source>
        <dbReference type="ARBA" id="ARBA00004123"/>
    </source>
</evidence>
<evidence type="ECO:0000313" key="19">
    <source>
        <dbReference type="Proteomes" id="UP000054302"/>
    </source>
</evidence>
<dbReference type="VEuPathDB" id="FungiDB:PV10_05150"/>
<dbReference type="Gene3D" id="1.10.418.60">
    <property type="entry name" value="Ncd80 complex, Nuf2 subunit"/>
    <property type="match status" value="1"/>
</dbReference>
<dbReference type="GO" id="GO:0051383">
    <property type="term" value="P:kinetochore organization"/>
    <property type="evidence" value="ECO:0007669"/>
    <property type="project" value="TreeGrafter"/>
</dbReference>
<dbReference type="InterPro" id="IPR041112">
    <property type="entry name" value="Nuf2_DHR10-like"/>
</dbReference>
<dbReference type="PANTHER" id="PTHR21650">
    <property type="entry name" value="MEMBRALIN/KINETOCHORE PROTEIN NUF2"/>
    <property type="match status" value="1"/>
</dbReference>
<evidence type="ECO:0000256" key="11">
    <source>
        <dbReference type="ARBA" id="ARBA00023242"/>
    </source>
</evidence>
<keyword evidence="11" id="KW-0539">Nucleus</keyword>
<dbReference type="HOGENOM" id="CLU_025461_2_1_1"/>
<dbReference type="GO" id="GO:0005634">
    <property type="term" value="C:nucleus"/>
    <property type="evidence" value="ECO:0007669"/>
    <property type="project" value="UniProtKB-SubCell"/>
</dbReference>
<reference evidence="18 19" key="1">
    <citation type="submission" date="2015-01" db="EMBL/GenBank/DDBJ databases">
        <title>The Genome Sequence of Exophiala mesophila CBS40295.</title>
        <authorList>
            <consortium name="The Broad Institute Genomics Platform"/>
            <person name="Cuomo C."/>
            <person name="de Hoog S."/>
            <person name="Gorbushina A."/>
            <person name="Stielow B."/>
            <person name="Teixiera M."/>
            <person name="Abouelleil A."/>
            <person name="Chapman S.B."/>
            <person name="Priest M."/>
            <person name="Young S.K."/>
            <person name="Wortman J."/>
            <person name="Nusbaum C."/>
            <person name="Birren B."/>
        </authorList>
    </citation>
    <scope>NUCLEOTIDE SEQUENCE [LARGE SCALE GENOMIC DNA]</scope>
    <source>
        <strain evidence="18 19">CBS 40295</strain>
    </source>
</reference>
<evidence type="ECO:0000256" key="14">
    <source>
        <dbReference type="SAM" id="Coils"/>
    </source>
</evidence>
<evidence type="ECO:0000256" key="7">
    <source>
        <dbReference type="ARBA" id="ARBA00022618"/>
    </source>
</evidence>
<dbReference type="GO" id="GO:0051315">
    <property type="term" value="P:attachment of mitotic spindle microtubules to kinetochore"/>
    <property type="evidence" value="ECO:0007669"/>
    <property type="project" value="TreeGrafter"/>
</dbReference>
<dbReference type="Pfam" id="PF18595">
    <property type="entry name" value="Nuf2_DHR10-like"/>
    <property type="match status" value="1"/>
</dbReference>
<evidence type="ECO:0000313" key="18">
    <source>
        <dbReference type="EMBL" id="KIV93983.1"/>
    </source>
</evidence>
<keyword evidence="8" id="KW-0498">Mitosis</keyword>
<dbReference type="GO" id="GO:0007052">
    <property type="term" value="P:mitotic spindle organization"/>
    <property type="evidence" value="ECO:0007669"/>
    <property type="project" value="TreeGrafter"/>
</dbReference>
<feature type="domain" description="Kinetochore protein Nuf2 N-terminal" evidence="16">
    <location>
        <begin position="26"/>
        <end position="165"/>
    </location>
</feature>
<feature type="domain" description="Nuf2 DHR10-like" evidence="17">
    <location>
        <begin position="277"/>
        <end position="393"/>
    </location>
</feature>
<keyword evidence="13" id="KW-0137">Centromere</keyword>
<dbReference type="Pfam" id="PF03800">
    <property type="entry name" value="Nuf2"/>
    <property type="match status" value="1"/>
</dbReference>
<comment type="similarity">
    <text evidence="4">Belongs to the NUF2 family.</text>
</comment>
<name>A0A0D2A4U3_EXOME</name>
<dbReference type="GO" id="GO:0045132">
    <property type="term" value="P:meiotic chromosome segregation"/>
    <property type="evidence" value="ECO:0007669"/>
    <property type="project" value="TreeGrafter"/>
</dbReference>
<dbReference type="AlphaFoldDB" id="A0A0D2A4U3"/>
<dbReference type="OrthoDB" id="8194677at2759"/>
<dbReference type="InterPro" id="IPR038275">
    <property type="entry name" value="Nuf2_N_sf"/>
</dbReference>
<keyword evidence="19" id="KW-1185">Reference proteome</keyword>
<keyword evidence="7" id="KW-0132">Cell division</keyword>
<evidence type="ECO:0000256" key="6">
    <source>
        <dbReference type="ARBA" id="ARBA00022454"/>
    </source>
</evidence>
<comment type="function">
    <text evidence="1">Acts as a component of the essential kinetochore-associated NDC80 complex, which is required for chromosome segregation and spindle checkpoint activity.</text>
</comment>
<dbReference type="RefSeq" id="XP_016225557.1">
    <property type="nucleotide sequence ID" value="XM_016369769.1"/>
</dbReference>
<keyword evidence="12" id="KW-0131">Cell cycle</keyword>
<dbReference type="PANTHER" id="PTHR21650:SF2">
    <property type="entry name" value="KINETOCHORE PROTEIN NUF2"/>
    <property type="match status" value="1"/>
</dbReference>
<evidence type="ECO:0000256" key="10">
    <source>
        <dbReference type="ARBA" id="ARBA00023054"/>
    </source>
</evidence>
<evidence type="ECO:0000256" key="9">
    <source>
        <dbReference type="ARBA" id="ARBA00022838"/>
    </source>
</evidence>
<dbReference type="InterPro" id="IPR005549">
    <property type="entry name" value="Kinetochore_Nuf2_N"/>
</dbReference>
<evidence type="ECO:0000259" key="17">
    <source>
        <dbReference type="Pfam" id="PF18595"/>
    </source>
</evidence>
<dbReference type="GeneID" id="27322995"/>
<feature type="compositionally biased region" description="Low complexity" evidence="15">
    <location>
        <begin position="1"/>
        <end position="14"/>
    </location>
</feature>
<feature type="coiled-coil region" evidence="14">
    <location>
        <begin position="164"/>
        <end position="293"/>
    </location>
</feature>
<dbReference type="EMBL" id="KN847522">
    <property type="protein sequence ID" value="KIV93983.1"/>
    <property type="molecule type" value="Genomic_DNA"/>
</dbReference>
<organism evidence="18 19">
    <name type="scientific">Exophiala mesophila</name>
    <name type="common">Black yeast-like fungus</name>
    <dbReference type="NCBI Taxonomy" id="212818"/>
    <lineage>
        <taxon>Eukaryota</taxon>
        <taxon>Fungi</taxon>
        <taxon>Dikarya</taxon>
        <taxon>Ascomycota</taxon>
        <taxon>Pezizomycotina</taxon>
        <taxon>Eurotiomycetes</taxon>
        <taxon>Chaetothyriomycetidae</taxon>
        <taxon>Chaetothyriales</taxon>
        <taxon>Herpotrichiellaceae</taxon>
        <taxon>Exophiala</taxon>
    </lineage>
</organism>
<evidence type="ECO:0000256" key="4">
    <source>
        <dbReference type="ARBA" id="ARBA00005498"/>
    </source>
</evidence>
<gene>
    <name evidence="18" type="ORF">PV10_05150</name>
</gene>
<dbReference type="Proteomes" id="UP000054302">
    <property type="component" value="Unassembled WGS sequence"/>
</dbReference>
<dbReference type="GO" id="GO:0044877">
    <property type="term" value="F:protein-containing complex binding"/>
    <property type="evidence" value="ECO:0007669"/>
    <property type="project" value="TreeGrafter"/>
</dbReference>
<evidence type="ECO:0000256" key="1">
    <source>
        <dbReference type="ARBA" id="ARBA00002772"/>
    </source>
</evidence>